<evidence type="ECO:0000313" key="3">
    <source>
        <dbReference type="Proteomes" id="UP000018143"/>
    </source>
</evidence>
<dbReference type="RefSeq" id="WP_023945961.1">
    <property type="nucleotide sequence ID" value="NZ_BASD01000001.1"/>
</dbReference>
<keyword evidence="3" id="KW-1185">Reference proteome</keyword>
<dbReference type="EMBL" id="BASD01000001">
    <property type="protein sequence ID" value="GAD17825.1"/>
    <property type="molecule type" value="Genomic_DNA"/>
</dbReference>
<feature type="coiled-coil region" evidence="1">
    <location>
        <begin position="3"/>
        <end position="30"/>
    </location>
</feature>
<organism evidence="2 3">
    <name type="scientific">Helicobacter fennelliae MRY12-0050</name>
    <dbReference type="NCBI Taxonomy" id="1325130"/>
    <lineage>
        <taxon>Bacteria</taxon>
        <taxon>Pseudomonadati</taxon>
        <taxon>Campylobacterota</taxon>
        <taxon>Epsilonproteobacteria</taxon>
        <taxon>Campylobacterales</taxon>
        <taxon>Helicobacteraceae</taxon>
        <taxon>Helicobacter</taxon>
    </lineage>
</organism>
<accession>T1CVT7</accession>
<keyword evidence="1" id="KW-0175">Coiled coil</keyword>
<name>T1CVT7_9HELI</name>
<protein>
    <submittedName>
        <fullName evidence="2">Uncharacterized protein</fullName>
    </submittedName>
</protein>
<evidence type="ECO:0000313" key="2">
    <source>
        <dbReference type="EMBL" id="GAD17825.1"/>
    </source>
</evidence>
<dbReference type="eggNOG" id="ENOG50319CY">
    <property type="taxonomic scope" value="Bacteria"/>
</dbReference>
<evidence type="ECO:0000256" key="1">
    <source>
        <dbReference type="SAM" id="Coils"/>
    </source>
</evidence>
<sequence>MSDKELEQEILALENEVKRLEDSTKEIIQSIKERIQNLKDIAWERESKKESSKMYKVLENDKPSTIVRSNVGDVVVDREFMEKEIHKHLDNPALRGMVTTEEMLPYPKVAKNVEAEYNAEINDHTWKVKANDESVLAYGSREYIKDDKEINRLLTAHSKTERGERTQRQADRVSSATYFNDPDFRGSANETIAQNNKNTNVTLPNVSESAIVKMKQKIEKFVQKGFIPNTNAKEQSIDKGKDR</sequence>
<reference evidence="2 3" key="1">
    <citation type="journal article" date="2013" name="Genome Announc.">
        <title>Draft Genome Sequence of Helicobacter fennelliae Strain MRY12-0050, Isolated from a Bacteremia Patient.</title>
        <authorList>
            <person name="Rimbara E."/>
            <person name="Matsui M."/>
            <person name="Mori S."/>
            <person name="Suzuki S."/>
            <person name="Suzuki M."/>
            <person name="Kim H."/>
            <person name="Sekizuka T."/>
            <person name="Kuroda M."/>
            <person name="Shibayama K."/>
        </authorList>
    </citation>
    <scope>NUCLEOTIDE SEQUENCE [LARGE SCALE GENOMIC DNA]</scope>
    <source>
        <strain evidence="2 3">MRY12-0050</strain>
    </source>
</reference>
<dbReference type="AlphaFoldDB" id="T1CVT7"/>
<dbReference type="Proteomes" id="UP000018143">
    <property type="component" value="Unassembled WGS sequence"/>
</dbReference>
<dbReference type="STRING" id="1325130.HFN_0640"/>
<gene>
    <name evidence="2" type="ORF">HFN_0640</name>
</gene>
<comment type="caution">
    <text evidence="2">The sequence shown here is derived from an EMBL/GenBank/DDBJ whole genome shotgun (WGS) entry which is preliminary data.</text>
</comment>
<proteinExistence type="predicted"/>